<evidence type="ECO:0000256" key="2">
    <source>
        <dbReference type="SAM" id="Phobius"/>
    </source>
</evidence>
<keyword evidence="4" id="KW-1185">Reference proteome</keyword>
<evidence type="ECO:0000313" key="4">
    <source>
        <dbReference type="Proteomes" id="UP000256645"/>
    </source>
</evidence>
<accession>A0A3D8QQ01</accession>
<feature type="compositionally biased region" description="Pro residues" evidence="1">
    <location>
        <begin position="14"/>
        <end position="24"/>
    </location>
</feature>
<keyword evidence="2" id="KW-0812">Transmembrane</keyword>
<feature type="transmembrane region" description="Helical" evidence="2">
    <location>
        <begin position="340"/>
        <end position="361"/>
    </location>
</feature>
<name>A0A3D8QQ01_9HELO</name>
<keyword evidence="2" id="KW-1133">Transmembrane helix</keyword>
<dbReference type="STRING" id="1849047.A0A3D8QQ01"/>
<dbReference type="Proteomes" id="UP000256645">
    <property type="component" value="Unassembled WGS sequence"/>
</dbReference>
<feature type="transmembrane region" description="Helical" evidence="2">
    <location>
        <begin position="306"/>
        <end position="328"/>
    </location>
</feature>
<proteinExistence type="predicted"/>
<keyword evidence="2" id="KW-0472">Membrane</keyword>
<organism evidence="3 4">
    <name type="scientific">Coleophoma cylindrospora</name>
    <dbReference type="NCBI Taxonomy" id="1849047"/>
    <lineage>
        <taxon>Eukaryota</taxon>
        <taxon>Fungi</taxon>
        <taxon>Dikarya</taxon>
        <taxon>Ascomycota</taxon>
        <taxon>Pezizomycotina</taxon>
        <taxon>Leotiomycetes</taxon>
        <taxon>Helotiales</taxon>
        <taxon>Dermateaceae</taxon>
        <taxon>Coleophoma</taxon>
    </lineage>
</organism>
<gene>
    <name evidence="3" type="ORF">BP6252_11265</name>
</gene>
<dbReference type="OrthoDB" id="5420013at2759"/>
<feature type="region of interest" description="Disordered" evidence="1">
    <location>
        <begin position="1"/>
        <end position="41"/>
    </location>
</feature>
<reference evidence="3 4" key="1">
    <citation type="journal article" date="2018" name="IMA Fungus">
        <title>IMA Genome-F 9: Draft genome sequence of Annulohypoxylon stygium, Aspergillus mulundensis, Berkeleyomyces basicola (syn. Thielaviopsis basicola), Ceratocystis smalleyi, two Cercospora beticola strains, Coleophoma cylindrospora, Fusarium fracticaudum, Phialophora cf. hyalina, and Morchella septimelata.</title>
        <authorList>
            <person name="Wingfield B.D."/>
            <person name="Bills G.F."/>
            <person name="Dong Y."/>
            <person name="Huang W."/>
            <person name="Nel W.J."/>
            <person name="Swalarsk-Parry B.S."/>
            <person name="Vaghefi N."/>
            <person name="Wilken P.M."/>
            <person name="An Z."/>
            <person name="de Beer Z.W."/>
            <person name="De Vos L."/>
            <person name="Chen L."/>
            <person name="Duong T.A."/>
            <person name="Gao Y."/>
            <person name="Hammerbacher A."/>
            <person name="Kikkert J.R."/>
            <person name="Li Y."/>
            <person name="Li H."/>
            <person name="Li K."/>
            <person name="Li Q."/>
            <person name="Liu X."/>
            <person name="Ma X."/>
            <person name="Naidoo K."/>
            <person name="Pethybridge S.J."/>
            <person name="Sun J."/>
            <person name="Steenkamp E.T."/>
            <person name="van der Nest M.A."/>
            <person name="van Wyk S."/>
            <person name="Wingfield M.J."/>
            <person name="Xiong C."/>
            <person name="Yue Q."/>
            <person name="Zhang X."/>
        </authorList>
    </citation>
    <scope>NUCLEOTIDE SEQUENCE [LARGE SCALE GENOMIC DNA]</scope>
    <source>
        <strain evidence="3 4">BP6252</strain>
    </source>
</reference>
<dbReference type="EMBL" id="PDLM01000013">
    <property type="protein sequence ID" value="RDW63720.1"/>
    <property type="molecule type" value="Genomic_DNA"/>
</dbReference>
<comment type="caution">
    <text evidence="3">The sequence shown here is derived from an EMBL/GenBank/DDBJ whole genome shotgun (WGS) entry which is preliminary data.</text>
</comment>
<evidence type="ECO:0000313" key="3">
    <source>
        <dbReference type="EMBL" id="RDW63720.1"/>
    </source>
</evidence>
<protein>
    <submittedName>
        <fullName evidence="3">Uncharacterized protein</fullName>
    </submittedName>
</protein>
<dbReference type="AlphaFoldDB" id="A0A3D8QQ01"/>
<evidence type="ECO:0000256" key="1">
    <source>
        <dbReference type="SAM" id="MobiDB-lite"/>
    </source>
</evidence>
<sequence length="362" mass="40308">MADKADSQPTSPIGTPPQQAPPLEPPRHSSPPGVAEPEPPNTIQATKFAQRNFRIPRFQGGGQWSSLFSSNGGIRFVRHQDSLARVHHAEDEPTVEMEELLSWNLPSSQMTTEYINDYVDRTGSDSIQLGRARLGIAIGDTILRPILCAREQPQDRDAVYNRGPRTPAGRHLGPTYLVLGMFRRHTTVPYEISIPIWPERDLCEAIRSGTNLLRGPGALFSLKYVSGFSIYRCHTADGFHSQVIIDDRTKNTLVQLYADIYGYGKAREDARINEAWKPWIHKHLNSDTYDAKEGVYSLQLEMSWSAYRIMAIATTPVALSLAIGIWYMVKFDKPEEAFVIATYIATSGGVLLAIITAVVALS</sequence>